<dbReference type="OrthoDB" id="10253254at2759"/>
<name>B0CW31_LACBS</name>
<dbReference type="EMBL" id="DS547093">
    <property type="protein sequence ID" value="EDR13845.1"/>
    <property type="molecule type" value="Genomic_DNA"/>
</dbReference>
<organism evidence="2">
    <name type="scientific">Laccaria bicolor (strain S238N-H82 / ATCC MYA-4686)</name>
    <name type="common">Bicoloured deceiver</name>
    <name type="synonym">Laccaria laccata var. bicolor</name>
    <dbReference type="NCBI Taxonomy" id="486041"/>
    <lineage>
        <taxon>Eukaryota</taxon>
        <taxon>Fungi</taxon>
        <taxon>Dikarya</taxon>
        <taxon>Basidiomycota</taxon>
        <taxon>Agaricomycotina</taxon>
        <taxon>Agaricomycetes</taxon>
        <taxon>Agaricomycetidae</taxon>
        <taxon>Agaricales</taxon>
        <taxon>Agaricineae</taxon>
        <taxon>Hydnangiaceae</taxon>
        <taxon>Laccaria</taxon>
    </lineage>
</organism>
<dbReference type="KEGG" id="lbc:LACBIDRAFT_309312"/>
<keyword evidence="2" id="KW-1185">Reference proteome</keyword>
<gene>
    <name evidence="1" type="ORF">LACBIDRAFT_309312</name>
</gene>
<sequence>MFELEEQTQTEILRSNQSSTVLELAKFSWNQELLNLLAALDDGRNLATIGARWVPSRPSAIKLLIVSPDFKCNNEILAITAKKPVWL</sequence>
<proteinExistence type="predicted"/>
<dbReference type="AlphaFoldDB" id="B0CW31"/>
<dbReference type="HOGENOM" id="CLU_2483731_0_0_1"/>
<dbReference type="Proteomes" id="UP000001194">
    <property type="component" value="Unassembled WGS sequence"/>
</dbReference>
<evidence type="ECO:0000313" key="1">
    <source>
        <dbReference type="EMBL" id="EDR13845.1"/>
    </source>
</evidence>
<dbReference type="InParanoid" id="B0CW31"/>
<evidence type="ECO:0000313" key="2">
    <source>
        <dbReference type="Proteomes" id="UP000001194"/>
    </source>
</evidence>
<dbReference type="Gene3D" id="1.20.120.1080">
    <property type="match status" value="1"/>
</dbReference>
<accession>B0CW31</accession>
<reference evidence="1 2" key="1">
    <citation type="journal article" date="2008" name="Nature">
        <title>The genome of Laccaria bicolor provides insights into mycorrhizal symbiosis.</title>
        <authorList>
            <person name="Martin F."/>
            <person name="Aerts A."/>
            <person name="Ahren D."/>
            <person name="Brun A."/>
            <person name="Danchin E.G.J."/>
            <person name="Duchaussoy F."/>
            <person name="Gibon J."/>
            <person name="Kohler A."/>
            <person name="Lindquist E."/>
            <person name="Pereda V."/>
            <person name="Salamov A."/>
            <person name="Shapiro H.J."/>
            <person name="Wuyts J."/>
            <person name="Blaudez D."/>
            <person name="Buee M."/>
            <person name="Brokstein P."/>
            <person name="Canbaeck B."/>
            <person name="Cohen D."/>
            <person name="Courty P.E."/>
            <person name="Coutinho P.M."/>
            <person name="Delaruelle C."/>
            <person name="Detter J.C."/>
            <person name="Deveau A."/>
            <person name="DiFazio S."/>
            <person name="Duplessis S."/>
            <person name="Fraissinet-Tachet L."/>
            <person name="Lucic E."/>
            <person name="Frey-Klett P."/>
            <person name="Fourrey C."/>
            <person name="Feussner I."/>
            <person name="Gay G."/>
            <person name="Grimwood J."/>
            <person name="Hoegger P.J."/>
            <person name="Jain P."/>
            <person name="Kilaru S."/>
            <person name="Labbe J."/>
            <person name="Lin Y.C."/>
            <person name="Legue V."/>
            <person name="Le Tacon F."/>
            <person name="Marmeisse R."/>
            <person name="Melayah D."/>
            <person name="Montanini B."/>
            <person name="Muratet M."/>
            <person name="Nehls U."/>
            <person name="Niculita-Hirzel H."/>
            <person name="Oudot-Le Secq M.P."/>
            <person name="Peter M."/>
            <person name="Quesneville H."/>
            <person name="Rajashekar B."/>
            <person name="Reich M."/>
            <person name="Rouhier N."/>
            <person name="Schmutz J."/>
            <person name="Yin T."/>
            <person name="Chalot M."/>
            <person name="Henrissat B."/>
            <person name="Kuees U."/>
            <person name="Lucas S."/>
            <person name="Van de Peer Y."/>
            <person name="Podila G.K."/>
            <person name="Polle A."/>
            <person name="Pukkila P.J."/>
            <person name="Richardson P.M."/>
            <person name="Rouze P."/>
            <person name="Sanders I.R."/>
            <person name="Stajich J.E."/>
            <person name="Tunlid A."/>
            <person name="Tuskan G."/>
            <person name="Grigoriev I.V."/>
        </authorList>
    </citation>
    <scope>NUCLEOTIDE SEQUENCE [LARGE SCALE GENOMIC DNA]</scope>
    <source>
        <strain evidence="2">S238N-H82 / ATCC MYA-4686</strain>
    </source>
</reference>
<dbReference type="GeneID" id="6071403"/>
<dbReference type="RefSeq" id="XP_001876343.1">
    <property type="nucleotide sequence ID" value="XM_001876308.1"/>
</dbReference>
<protein>
    <submittedName>
        <fullName evidence="1">Predicted protein</fullName>
    </submittedName>
</protein>
<dbReference type="STRING" id="486041.B0CW31"/>